<dbReference type="PANTHER" id="PTHR31609">
    <property type="entry name" value="YDJC DEACETYLASE FAMILY MEMBER"/>
    <property type="match status" value="1"/>
</dbReference>
<evidence type="ECO:0000256" key="1">
    <source>
        <dbReference type="ARBA" id="ARBA00001946"/>
    </source>
</evidence>
<dbReference type="PANTHER" id="PTHR31609:SF1">
    <property type="entry name" value="CARBOHYDRATE DEACETYLASE"/>
    <property type="match status" value="1"/>
</dbReference>
<dbReference type="SUPFAM" id="SSF88713">
    <property type="entry name" value="Glycoside hydrolase/deacetylase"/>
    <property type="match status" value="1"/>
</dbReference>
<dbReference type="InterPro" id="IPR006879">
    <property type="entry name" value="YdjC-like"/>
</dbReference>
<gene>
    <name evidence="6" type="ORF">DES51_10924</name>
</gene>
<comment type="cofactor">
    <cofactor evidence="1">
        <name>Mg(2+)</name>
        <dbReference type="ChEBI" id="CHEBI:18420"/>
    </cofactor>
</comment>
<dbReference type="AlphaFoldDB" id="A0A318KX27"/>
<evidence type="ECO:0000313" key="6">
    <source>
        <dbReference type="EMBL" id="PXX77773.1"/>
    </source>
</evidence>
<dbReference type="STRING" id="1034346.GCA_000313565_02685"/>
<proteinExistence type="predicted"/>
<evidence type="ECO:0008006" key="8">
    <source>
        <dbReference type="Google" id="ProtNLM"/>
    </source>
</evidence>
<dbReference type="GO" id="GO:0005975">
    <property type="term" value="P:carbohydrate metabolic process"/>
    <property type="evidence" value="ECO:0007669"/>
    <property type="project" value="InterPro"/>
</dbReference>
<name>A0A318KX27_9FIRM</name>
<comment type="caution">
    <text evidence="6">The sequence shown here is derived from an EMBL/GenBank/DDBJ whole genome shotgun (WGS) entry which is preliminary data.</text>
</comment>
<dbReference type="GO" id="GO:0016787">
    <property type="term" value="F:hydrolase activity"/>
    <property type="evidence" value="ECO:0007669"/>
    <property type="project" value="UniProtKB-KW"/>
</dbReference>
<dbReference type="Pfam" id="PF04794">
    <property type="entry name" value="YdjC"/>
    <property type="match status" value="1"/>
</dbReference>
<dbReference type="InterPro" id="IPR011330">
    <property type="entry name" value="Glyco_hydro/deAcase_b/a-brl"/>
</dbReference>
<evidence type="ECO:0000256" key="3">
    <source>
        <dbReference type="ARBA" id="ARBA00022801"/>
    </source>
</evidence>
<sequence length="266" mass="30065">MKLLVQGDDFGFTRGVTYGIIDSIDHGILRNTGLFANMPSAALAVSFMKARPHVCFGIDFNIVSGPCCADPLLIPHLVDHDGNFIRSSVRVKDPRYKSEEGRREMFPIEECYIEMKAQYERFIEMSGQKPGYLHSHSIGPEPYLETIQRLEQETGIFYSRTIRKQMNVGSIPYQRSSDGVPKKEFDAGGQLAKDKVQNVLDHSDLLLSYDIAAIGGHPGYVDADLLSLTTLSLERLRDAEMCMSPIIKQWIDDHNIELITYYDLKK</sequence>
<dbReference type="GO" id="GO:0019213">
    <property type="term" value="F:deacetylase activity"/>
    <property type="evidence" value="ECO:0007669"/>
    <property type="project" value="TreeGrafter"/>
</dbReference>
<dbReference type="OrthoDB" id="9774177at2"/>
<evidence type="ECO:0000256" key="4">
    <source>
        <dbReference type="ARBA" id="ARBA00022842"/>
    </source>
</evidence>
<keyword evidence="5" id="KW-0119">Carbohydrate metabolism</keyword>
<keyword evidence="3" id="KW-0378">Hydrolase</keyword>
<accession>A0A318KX27</accession>
<dbReference type="RefSeq" id="WP_022938968.1">
    <property type="nucleotide sequence ID" value="NZ_CABKRQ010000007.1"/>
</dbReference>
<reference evidence="6 7" key="1">
    <citation type="submission" date="2018-05" db="EMBL/GenBank/DDBJ databases">
        <title>Genomic Encyclopedia of Type Strains, Phase IV (KMG-IV): sequencing the most valuable type-strain genomes for metagenomic binning, comparative biology and taxonomic classification.</title>
        <authorList>
            <person name="Goeker M."/>
        </authorList>
    </citation>
    <scope>NUCLEOTIDE SEQUENCE [LARGE SCALE GENOMIC DNA]</scope>
    <source>
        <strain evidence="6 7">JC118</strain>
    </source>
</reference>
<keyword evidence="2" id="KW-0479">Metal-binding</keyword>
<dbReference type="GO" id="GO:0046872">
    <property type="term" value="F:metal ion binding"/>
    <property type="evidence" value="ECO:0007669"/>
    <property type="project" value="UniProtKB-KW"/>
</dbReference>
<evidence type="ECO:0000256" key="5">
    <source>
        <dbReference type="ARBA" id="ARBA00023277"/>
    </source>
</evidence>
<protein>
    <recommendedName>
        <fullName evidence="8">ChbG/HpnK family deacetylase</fullName>
    </recommendedName>
</protein>
<evidence type="ECO:0000313" key="7">
    <source>
        <dbReference type="Proteomes" id="UP000247612"/>
    </source>
</evidence>
<organism evidence="6 7">
    <name type="scientific">Dielma fastidiosa</name>
    <dbReference type="NCBI Taxonomy" id="1034346"/>
    <lineage>
        <taxon>Bacteria</taxon>
        <taxon>Bacillati</taxon>
        <taxon>Bacillota</taxon>
        <taxon>Erysipelotrichia</taxon>
        <taxon>Erysipelotrichales</taxon>
        <taxon>Erysipelotrichaceae</taxon>
        <taxon>Dielma</taxon>
    </lineage>
</organism>
<dbReference type="Gene3D" id="3.20.20.370">
    <property type="entry name" value="Glycoside hydrolase/deacetylase"/>
    <property type="match status" value="1"/>
</dbReference>
<keyword evidence="7" id="KW-1185">Reference proteome</keyword>
<evidence type="ECO:0000256" key="2">
    <source>
        <dbReference type="ARBA" id="ARBA00022723"/>
    </source>
</evidence>
<keyword evidence="4" id="KW-0460">Magnesium</keyword>
<dbReference type="Proteomes" id="UP000247612">
    <property type="component" value="Unassembled WGS sequence"/>
</dbReference>
<dbReference type="EMBL" id="QJKH01000009">
    <property type="protein sequence ID" value="PXX77773.1"/>
    <property type="molecule type" value="Genomic_DNA"/>
</dbReference>